<feature type="region of interest" description="Disordered" evidence="1">
    <location>
        <begin position="254"/>
        <end position="278"/>
    </location>
</feature>
<evidence type="ECO:0000256" key="1">
    <source>
        <dbReference type="SAM" id="MobiDB-lite"/>
    </source>
</evidence>
<proteinExistence type="predicted"/>
<evidence type="ECO:0000313" key="2">
    <source>
        <dbReference type="EMBL" id="KAG5639901.1"/>
    </source>
</evidence>
<dbReference type="AlphaFoldDB" id="A0A9P7K9I6"/>
<organism evidence="2 3">
    <name type="scientific">Asterophora parasitica</name>
    <dbReference type="NCBI Taxonomy" id="117018"/>
    <lineage>
        <taxon>Eukaryota</taxon>
        <taxon>Fungi</taxon>
        <taxon>Dikarya</taxon>
        <taxon>Basidiomycota</taxon>
        <taxon>Agaricomycotina</taxon>
        <taxon>Agaricomycetes</taxon>
        <taxon>Agaricomycetidae</taxon>
        <taxon>Agaricales</taxon>
        <taxon>Tricholomatineae</taxon>
        <taxon>Lyophyllaceae</taxon>
        <taxon>Asterophora</taxon>
    </lineage>
</organism>
<reference evidence="2" key="2">
    <citation type="submission" date="2021-10" db="EMBL/GenBank/DDBJ databases">
        <title>Phylogenomics reveals ancestral predisposition of the termite-cultivated fungus Termitomyces towards a domesticated lifestyle.</title>
        <authorList>
            <person name="Auxier B."/>
            <person name="Grum-Grzhimaylo A."/>
            <person name="Cardenas M.E."/>
            <person name="Lodge J.D."/>
            <person name="Laessoe T."/>
            <person name="Pedersen O."/>
            <person name="Smith M.E."/>
            <person name="Kuyper T.W."/>
            <person name="Franco-Molano E.A."/>
            <person name="Baroni T.J."/>
            <person name="Aanen D.K."/>
        </authorList>
    </citation>
    <scope>NUCLEOTIDE SEQUENCE</scope>
    <source>
        <strain evidence="2">AP01</strain>
        <tissue evidence="2">Mycelium</tissue>
    </source>
</reference>
<gene>
    <name evidence="2" type="ORF">DXG03_002539</name>
</gene>
<dbReference type="OrthoDB" id="10654322at2759"/>
<name>A0A9P7K9I6_9AGAR</name>
<sequence>MPCQLQTQADISALLTSNGGPIKTTSNTCSWLEQKGWILSGESYDHAKLIRILLTAALSLPGRHTNACTDAKSAIIAIALLIKDNIINSVSDTLAAAIASKTLHLLEPLSMKLLTSAKFATVSNTQQAETTLAKATTSLEDLASKLAANPPPATPLPPITAPTPSPTWASIAGTAHPNHLPTCPTPLPSSYDPAASMQQTQIQQRALHSACTILVDINKDNNLAPSNCSPITNNRLRETLNNELNSLERKLATNRYLTNEGNSTPTPTTRLTSTPSLL</sequence>
<accession>A0A9P7K9I6</accession>
<evidence type="ECO:0000313" key="3">
    <source>
        <dbReference type="Proteomes" id="UP000775547"/>
    </source>
</evidence>
<protein>
    <submittedName>
        <fullName evidence="2">Uncharacterized protein</fullName>
    </submittedName>
</protein>
<dbReference type="EMBL" id="JABCKV010001737">
    <property type="protein sequence ID" value="KAG5639901.1"/>
    <property type="molecule type" value="Genomic_DNA"/>
</dbReference>
<keyword evidence="3" id="KW-1185">Reference proteome</keyword>
<reference evidence="2" key="1">
    <citation type="submission" date="2020-07" db="EMBL/GenBank/DDBJ databases">
        <authorList>
            <person name="Nieuwenhuis M."/>
            <person name="Van De Peppel L.J.J."/>
        </authorList>
    </citation>
    <scope>NUCLEOTIDE SEQUENCE</scope>
    <source>
        <strain evidence="2">AP01</strain>
        <tissue evidence="2">Mycelium</tissue>
    </source>
</reference>
<dbReference type="Proteomes" id="UP000775547">
    <property type="component" value="Unassembled WGS sequence"/>
</dbReference>
<comment type="caution">
    <text evidence="2">The sequence shown here is derived from an EMBL/GenBank/DDBJ whole genome shotgun (WGS) entry which is preliminary data.</text>
</comment>
<feature type="compositionally biased region" description="Low complexity" evidence="1">
    <location>
        <begin position="263"/>
        <end position="278"/>
    </location>
</feature>